<dbReference type="GO" id="GO:0051082">
    <property type="term" value="F:unfolded protein binding"/>
    <property type="evidence" value="ECO:0007669"/>
    <property type="project" value="TreeGrafter"/>
</dbReference>
<evidence type="ECO:0000259" key="4">
    <source>
        <dbReference type="Pfam" id="PF25567"/>
    </source>
</evidence>
<dbReference type="Gene3D" id="1.25.10.10">
    <property type="entry name" value="Leucine-rich Repeat Variant"/>
    <property type="match status" value="1"/>
</dbReference>
<dbReference type="InterPro" id="IPR016024">
    <property type="entry name" value="ARM-type_fold"/>
</dbReference>
<dbReference type="GO" id="GO:0042273">
    <property type="term" value="P:ribosomal large subunit biogenesis"/>
    <property type="evidence" value="ECO:0007669"/>
    <property type="project" value="TreeGrafter"/>
</dbReference>
<dbReference type="Pfam" id="PF25567">
    <property type="entry name" value="TPR_SYO1"/>
    <property type="match status" value="1"/>
</dbReference>
<evidence type="ECO:0008006" key="7">
    <source>
        <dbReference type="Google" id="ProtNLM"/>
    </source>
</evidence>
<feature type="region of interest" description="Disordered" evidence="2">
    <location>
        <begin position="1"/>
        <end position="26"/>
    </location>
</feature>
<evidence type="ECO:0000313" key="6">
    <source>
        <dbReference type="Proteomes" id="UP000595437"/>
    </source>
</evidence>
<feature type="compositionally biased region" description="Basic and acidic residues" evidence="2">
    <location>
        <begin position="247"/>
        <end position="262"/>
    </location>
</feature>
<evidence type="ECO:0000256" key="2">
    <source>
        <dbReference type="SAM" id="MobiDB-lite"/>
    </source>
</evidence>
<reference evidence="6" key="1">
    <citation type="submission" date="2021-01" db="EMBL/GenBank/DDBJ databases">
        <title>Caligus Genome Assembly.</title>
        <authorList>
            <person name="Gallardo-Escarate C."/>
        </authorList>
    </citation>
    <scope>NUCLEOTIDE SEQUENCE [LARGE SCALE GENOMIC DNA]</scope>
</reference>
<dbReference type="Proteomes" id="UP000595437">
    <property type="component" value="Chromosome 1"/>
</dbReference>
<comment type="similarity">
    <text evidence="1">Belongs to the nuclear import and ribosome assembly adapter family.</text>
</comment>
<dbReference type="OrthoDB" id="288703at2759"/>
<name>A0A7T8KH97_CALRO</name>
<feature type="domain" description="SYO1-like TPR repeats" evidence="4">
    <location>
        <begin position="331"/>
        <end position="583"/>
    </location>
</feature>
<dbReference type="PANTHER" id="PTHR13347">
    <property type="entry name" value="HEAT REPEAT-CONTAINING PROTEIN 3"/>
    <property type="match status" value="1"/>
</dbReference>
<dbReference type="SUPFAM" id="SSF48371">
    <property type="entry name" value="ARM repeat"/>
    <property type="match status" value="1"/>
</dbReference>
<keyword evidence="6" id="KW-1185">Reference proteome</keyword>
<gene>
    <name evidence="5" type="ORF">FKW44_000320</name>
</gene>
<feature type="region of interest" description="Disordered" evidence="2">
    <location>
        <begin position="244"/>
        <end position="272"/>
    </location>
</feature>
<feature type="compositionally biased region" description="Basic residues" evidence="2">
    <location>
        <begin position="1"/>
        <end position="11"/>
    </location>
</feature>
<organism evidence="5 6">
    <name type="scientific">Caligus rogercresseyi</name>
    <name type="common">Sea louse</name>
    <dbReference type="NCBI Taxonomy" id="217165"/>
    <lineage>
        <taxon>Eukaryota</taxon>
        <taxon>Metazoa</taxon>
        <taxon>Ecdysozoa</taxon>
        <taxon>Arthropoda</taxon>
        <taxon>Crustacea</taxon>
        <taxon>Multicrustacea</taxon>
        <taxon>Hexanauplia</taxon>
        <taxon>Copepoda</taxon>
        <taxon>Siphonostomatoida</taxon>
        <taxon>Caligidae</taxon>
        <taxon>Caligus</taxon>
    </lineage>
</organism>
<evidence type="ECO:0000259" key="3">
    <source>
        <dbReference type="Pfam" id="PF08216"/>
    </source>
</evidence>
<dbReference type="Pfam" id="PF08216">
    <property type="entry name" value="CTNNBL"/>
    <property type="match status" value="1"/>
</dbReference>
<sequence length="590" mass="65396">MGKTKKNRKTPRANLLNEIPPEDDEGSFLVPAESDEAFLEGIIAKLKSEHACENICIAGECHISRILDSGLLHPNQNVRRAAVGALQNLSQASRQSPGDVIPEFMDADVLTPLLSLFQRLSQDMDEEETFIQSVKLLLNLCESSSIAMERAFQNPTELLEFLLSSLKSRSPRCPNVDEYLKEQGGEVLRNILVTDSSDQQKILAAGILINVLSSSCDSELELILKTIAHTLEKDHRTLISDFSKLLPSREEEQQEKLEESKSQMDTNDSSGSDITALLNAQETALEILTNLFCDNDDEESDEGNSMGDFDEDEMEGNSMGEGYTPTISPLMSEALRRHQFVNRLLEKAILPPEEIIMRLKESDEGKALLKAIKSLRSKAFLCLNNILLLQSPQELLFEGGDEVRLFEIWTELGTLCFGESGEKDASVLEAATSALRALTTRLCAIRCKNFSNLSFQDLNMMLELCKVSKAEIRLHLVHILGSIGALGLSGEVSKGLTNFLLETASRDSDVGVVAEALDKIFDMYAEDDTDELAVEVGLVPRLKGLVNGFKVKSGRSDKKDSRFPLVHTARVNLNRFIKYKSKRALIAKTL</sequence>
<dbReference type="InterPro" id="IPR057990">
    <property type="entry name" value="TPR_SYO1"/>
</dbReference>
<evidence type="ECO:0000313" key="5">
    <source>
        <dbReference type="EMBL" id="QQP55859.1"/>
    </source>
</evidence>
<dbReference type="InterPro" id="IPR013180">
    <property type="entry name" value="CTNNBL1_N"/>
</dbReference>
<protein>
    <recommendedName>
        <fullName evidence="7">HEAT repeat-containing protein 3</fullName>
    </recommendedName>
</protein>
<feature type="region of interest" description="Disordered" evidence="2">
    <location>
        <begin position="296"/>
        <end position="316"/>
    </location>
</feature>
<accession>A0A7T8KH97</accession>
<dbReference type="InterPro" id="IPR052616">
    <property type="entry name" value="SYO1-like"/>
</dbReference>
<feature type="compositionally biased region" description="Acidic residues" evidence="2">
    <location>
        <begin position="296"/>
        <end position="315"/>
    </location>
</feature>
<dbReference type="EMBL" id="CP045890">
    <property type="protein sequence ID" value="QQP55859.1"/>
    <property type="molecule type" value="Genomic_DNA"/>
</dbReference>
<proteinExistence type="inferred from homology"/>
<dbReference type="InterPro" id="IPR011989">
    <property type="entry name" value="ARM-like"/>
</dbReference>
<dbReference type="AlphaFoldDB" id="A0A7T8KH97"/>
<dbReference type="GO" id="GO:0006606">
    <property type="term" value="P:protein import into nucleus"/>
    <property type="evidence" value="ECO:0007669"/>
    <property type="project" value="TreeGrafter"/>
</dbReference>
<evidence type="ECO:0000256" key="1">
    <source>
        <dbReference type="ARBA" id="ARBA00049983"/>
    </source>
</evidence>
<dbReference type="PANTHER" id="PTHR13347:SF1">
    <property type="entry name" value="HEAT REPEAT-CONTAINING PROTEIN 3"/>
    <property type="match status" value="1"/>
</dbReference>
<feature type="domain" description="Beta-catenin-like protein 1 N-terminal" evidence="3">
    <location>
        <begin position="71"/>
        <end position="206"/>
    </location>
</feature>